<keyword evidence="7 10" id="KW-0560">Oxidoreductase</keyword>
<accession>A0AAD3Y2I2</accession>
<evidence type="ECO:0000256" key="7">
    <source>
        <dbReference type="ARBA" id="ARBA00023002"/>
    </source>
</evidence>
<comment type="similarity">
    <text evidence="3 10">Belongs to the FMO family.</text>
</comment>
<dbReference type="GO" id="GO:0009851">
    <property type="term" value="P:auxin biosynthetic process"/>
    <property type="evidence" value="ECO:0007669"/>
    <property type="project" value="UniProtKB-KW"/>
</dbReference>
<evidence type="ECO:0000256" key="6">
    <source>
        <dbReference type="ARBA" id="ARBA00022857"/>
    </source>
</evidence>
<comment type="cofactor">
    <cofactor evidence="1 10">
        <name>FAD</name>
        <dbReference type="ChEBI" id="CHEBI:57692"/>
    </cofactor>
</comment>
<evidence type="ECO:0000256" key="10">
    <source>
        <dbReference type="RuleBase" id="RU361177"/>
    </source>
</evidence>
<dbReference type="Gene3D" id="3.50.50.60">
    <property type="entry name" value="FAD/NAD(P)-binding domain"/>
    <property type="match status" value="1"/>
</dbReference>
<keyword evidence="5 10" id="KW-0274">FAD</keyword>
<dbReference type="PRINTS" id="PR00469">
    <property type="entry name" value="PNDRDTASEII"/>
</dbReference>
<keyword evidence="10" id="KW-0503">Monooxygenase</keyword>
<evidence type="ECO:0000313" key="11">
    <source>
        <dbReference type="EMBL" id="GMH25110.1"/>
    </source>
</evidence>
<evidence type="ECO:0000256" key="3">
    <source>
        <dbReference type="ARBA" id="ARBA00009183"/>
    </source>
</evidence>
<evidence type="ECO:0000313" key="12">
    <source>
        <dbReference type="Proteomes" id="UP001279734"/>
    </source>
</evidence>
<evidence type="ECO:0000256" key="5">
    <source>
        <dbReference type="ARBA" id="ARBA00022827"/>
    </source>
</evidence>
<dbReference type="InterPro" id="IPR050982">
    <property type="entry name" value="Auxin_biosynth/cation_transpt"/>
</dbReference>
<dbReference type="GO" id="GO:0004499">
    <property type="term" value="F:N,N-dimethylaniline monooxygenase activity"/>
    <property type="evidence" value="ECO:0007669"/>
    <property type="project" value="InterPro"/>
</dbReference>
<protein>
    <recommendedName>
        <fullName evidence="10">Flavin-containing monooxygenase</fullName>
        <ecNumber evidence="10">1.-.-.-</ecNumber>
    </recommendedName>
</protein>
<dbReference type="PANTHER" id="PTHR43539">
    <property type="entry name" value="FLAVIN-BINDING MONOOXYGENASE-LIKE PROTEIN (AFU_ORTHOLOGUE AFUA_4G09220)"/>
    <property type="match status" value="1"/>
</dbReference>
<dbReference type="Proteomes" id="UP001279734">
    <property type="component" value="Unassembled WGS sequence"/>
</dbReference>
<proteinExistence type="inferred from homology"/>
<dbReference type="SUPFAM" id="SSF51905">
    <property type="entry name" value="FAD/NAD(P)-binding domain"/>
    <property type="match status" value="2"/>
</dbReference>
<evidence type="ECO:0000256" key="4">
    <source>
        <dbReference type="ARBA" id="ARBA00022630"/>
    </source>
</evidence>
<name>A0AAD3Y2I2_NEPGR</name>
<comment type="catalytic activity">
    <reaction evidence="9">
        <text>indole-3-pyruvate + NADPH + O2 + H(+) = (indol-3-yl)acetate + CO2 + NADP(+) + H2O</text>
        <dbReference type="Rhea" id="RHEA:34331"/>
        <dbReference type="ChEBI" id="CHEBI:15377"/>
        <dbReference type="ChEBI" id="CHEBI:15378"/>
        <dbReference type="ChEBI" id="CHEBI:15379"/>
        <dbReference type="ChEBI" id="CHEBI:16526"/>
        <dbReference type="ChEBI" id="CHEBI:17640"/>
        <dbReference type="ChEBI" id="CHEBI:30854"/>
        <dbReference type="ChEBI" id="CHEBI:57783"/>
        <dbReference type="ChEBI" id="CHEBI:58349"/>
        <dbReference type="EC" id="1.14.13.168"/>
    </reaction>
</comment>
<keyword evidence="12" id="KW-1185">Reference proteome</keyword>
<evidence type="ECO:0000256" key="1">
    <source>
        <dbReference type="ARBA" id="ARBA00001974"/>
    </source>
</evidence>
<dbReference type="PRINTS" id="PR00368">
    <property type="entry name" value="FADPNR"/>
</dbReference>
<dbReference type="InterPro" id="IPR020946">
    <property type="entry name" value="Flavin_mOase-like"/>
</dbReference>
<evidence type="ECO:0000256" key="9">
    <source>
        <dbReference type="ARBA" id="ARBA00047707"/>
    </source>
</evidence>
<dbReference type="InterPro" id="IPR036188">
    <property type="entry name" value="FAD/NAD-bd_sf"/>
</dbReference>
<reference evidence="11" key="1">
    <citation type="submission" date="2023-05" db="EMBL/GenBank/DDBJ databases">
        <title>Nepenthes gracilis genome sequencing.</title>
        <authorList>
            <person name="Fukushima K."/>
        </authorList>
    </citation>
    <scope>NUCLEOTIDE SEQUENCE</scope>
    <source>
        <strain evidence="11">SING2019-196</strain>
    </source>
</reference>
<dbReference type="GO" id="GO:0050661">
    <property type="term" value="F:NADP binding"/>
    <property type="evidence" value="ECO:0007669"/>
    <property type="project" value="InterPro"/>
</dbReference>
<dbReference type="EMBL" id="BSYO01000029">
    <property type="protein sequence ID" value="GMH25110.1"/>
    <property type="molecule type" value="Genomic_DNA"/>
</dbReference>
<dbReference type="GO" id="GO:0103075">
    <property type="term" value="F:indole-3-pyruvate monooxygenase activity"/>
    <property type="evidence" value="ECO:0007669"/>
    <property type="project" value="UniProtKB-EC"/>
</dbReference>
<sequence>MAMTLAVFKGQMEEAIVNGRCIQTIKSVIYQAVLDISSIKEHSLIFQDAARCSRDMGVFATTSKGTAILLLAVDMEKRGETVVMIIGAGPSGLAVSACLSNKNIPHIILEKEDCIASLWRKRAYARLHLHLAKEFCALPLRPHSPATDTYMSKDDFIRYLHDYVIEFNIVPRHGRFVKSALFIQDLDKWHIEAMITDSNKMEAYASEFLVVASGENSKGVIPSIPGLENYRGVKLHSSDYKNGSEYEGKDVLVVGGGNSGMEISLDLANYRANCSIVVHSPLHVLTREMIRTGMYLLKCLRPLVVDFLMVSVAKHNYRNLEQYGIFRPRIGPFMYKQATGKTPTIEVGTVDKIKMGQIKVLPAISTIKEHSVVFQNGAEHKYDAIIFATGYESTACEWLKNHEWILKEDGMPKKPPPFHWKGENRIYCAGLSRMGLAGISKDASEIANDITAVRAEKHIRVGKALLVMAFVLQVMGNNLLLLP</sequence>
<keyword evidence="4 10" id="KW-0285">Flavoprotein</keyword>
<keyword evidence="6" id="KW-0521">NADP</keyword>
<comment type="caution">
    <text evidence="11">The sequence shown here is derived from an EMBL/GenBank/DDBJ whole genome shotgun (WGS) entry which is preliminary data.</text>
</comment>
<dbReference type="AlphaFoldDB" id="A0AAD3Y2I2"/>
<dbReference type="Pfam" id="PF00743">
    <property type="entry name" value="FMO-like"/>
    <property type="match status" value="1"/>
</dbReference>
<organism evidence="11 12">
    <name type="scientific">Nepenthes gracilis</name>
    <name type="common">Slender pitcher plant</name>
    <dbReference type="NCBI Taxonomy" id="150966"/>
    <lineage>
        <taxon>Eukaryota</taxon>
        <taxon>Viridiplantae</taxon>
        <taxon>Streptophyta</taxon>
        <taxon>Embryophyta</taxon>
        <taxon>Tracheophyta</taxon>
        <taxon>Spermatophyta</taxon>
        <taxon>Magnoliopsida</taxon>
        <taxon>eudicotyledons</taxon>
        <taxon>Gunneridae</taxon>
        <taxon>Pentapetalae</taxon>
        <taxon>Caryophyllales</taxon>
        <taxon>Nepenthaceae</taxon>
        <taxon>Nepenthes</taxon>
    </lineage>
</organism>
<comment type="pathway">
    <text evidence="2">Plant hormone metabolism; auxin biosynthesis.</text>
</comment>
<keyword evidence="8" id="KW-0073">Auxin biosynthesis</keyword>
<evidence type="ECO:0000256" key="2">
    <source>
        <dbReference type="ARBA" id="ARBA00004814"/>
    </source>
</evidence>
<evidence type="ECO:0000256" key="8">
    <source>
        <dbReference type="ARBA" id="ARBA00023070"/>
    </source>
</evidence>
<dbReference type="GO" id="GO:0050660">
    <property type="term" value="F:flavin adenine dinucleotide binding"/>
    <property type="evidence" value="ECO:0007669"/>
    <property type="project" value="InterPro"/>
</dbReference>
<dbReference type="EC" id="1.-.-.-" evidence="10"/>
<dbReference type="PANTHER" id="PTHR43539:SF9">
    <property type="entry name" value="INDOLE-3-PYRUVATE MONOOXYGENASE YUCCA11-RELATED"/>
    <property type="match status" value="1"/>
</dbReference>
<gene>
    <name evidence="11" type="ORF">Nepgr_026953</name>
</gene>